<feature type="signal peptide" evidence="1">
    <location>
        <begin position="1"/>
        <end position="19"/>
    </location>
</feature>
<evidence type="ECO:0000256" key="1">
    <source>
        <dbReference type="SAM" id="SignalP"/>
    </source>
</evidence>
<dbReference type="EMBL" id="JALLBG020000108">
    <property type="protein sequence ID" value="KAL3764103.1"/>
    <property type="molecule type" value="Genomic_DNA"/>
</dbReference>
<dbReference type="AlphaFoldDB" id="A0ABD3MJN2"/>
<evidence type="ECO:0000313" key="2">
    <source>
        <dbReference type="EMBL" id="KAL3764103.1"/>
    </source>
</evidence>
<proteinExistence type="predicted"/>
<protein>
    <submittedName>
        <fullName evidence="2">Uncharacterized protein</fullName>
    </submittedName>
</protein>
<gene>
    <name evidence="2" type="ORF">ACHAWU_003915</name>
</gene>
<reference evidence="2 3" key="1">
    <citation type="submission" date="2024-10" db="EMBL/GenBank/DDBJ databases">
        <title>Updated reference genomes for cyclostephanoid diatoms.</title>
        <authorList>
            <person name="Roberts W.R."/>
            <person name="Alverson A.J."/>
        </authorList>
    </citation>
    <scope>NUCLEOTIDE SEQUENCE [LARGE SCALE GENOMIC DNA]</scope>
    <source>
        <strain evidence="2 3">AJA232-27</strain>
    </source>
</reference>
<evidence type="ECO:0000313" key="3">
    <source>
        <dbReference type="Proteomes" id="UP001530293"/>
    </source>
</evidence>
<sequence>MIRPATASIIALAFSLATSSNNVANAFSPQWSTELRPISQTQLNYRSMYHGPDVEPLTELEKLGASATKMDKDKIQRYGPGDFTQYVDDGSQDIFDGGDSEMGLSGDGSSGLKKIGRDVTPHMARTSISKTDHVVASRIVSYTDELLESNPHMDVVRAQQLENWATQQEIAKTNRYMNMRGELQQGRHLREFYAPGDNADEDDSAFDHFTLADDDVEGIIVLRAPVNSAAAHEFTIKNPYMGWAKFRAGFVGDDSNEWSVSASDSFLKSHEETNFVVRYTPHHPGVSNAYFVIETEVRQI</sequence>
<dbReference type="Proteomes" id="UP001530293">
    <property type="component" value="Unassembled WGS sequence"/>
</dbReference>
<keyword evidence="3" id="KW-1185">Reference proteome</keyword>
<organism evidence="2 3">
    <name type="scientific">Discostella pseudostelligera</name>
    <dbReference type="NCBI Taxonomy" id="259834"/>
    <lineage>
        <taxon>Eukaryota</taxon>
        <taxon>Sar</taxon>
        <taxon>Stramenopiles</taxon>
        <taxon>Ochrophyta</taxon>
        <taxon>Bacillariophyta</taxon>
        <taxon>Coscinodiscophyceae</taxon>
        <taxon>Thalassiosirophycidae</taxon>
        <taxon>Stephanodiscales</taxon>
        <taxon>Stephanodiscaceae</taxon>
        <taxon>Discostella</taxon>
    </lineage>
</organism>
<feature type="chain" id="PRO_5044758782" evidence="1">
    <location>
        <begin position="20"/>
        <end position="300"/>
    </location>
</feature>
<name>A0ABD3MJN2_9STRA</name>
<comment type="caution">
    <text evidence="2">The sequence shown here is derived from an EMBL/GenBank/DDBJ whole genome shotgun (WGS) entry which is preliminary data.</text>
</comment>
<keyword evidence="1" id="KW-0732">Signal</keyword>
<accession>A0ABD3MJN2</accession>